<name>A0A2P9AF16_9HYPH</name>
<reference evidence="2" key="1">
    <citation type="submission" date="2016-12" db="EMBL/GenBank/DDBJ databases">
        <authorList>
            <person name="Brunel B."/>
        </authorList>
    </citation>
    <scope>NUCLEOTIDE SEQUENCE [LARGE SCALE GENOMIC DNA]</scope>
</reference>
<dbReference type="RefSeq" id="WP_123147143.1">
    <property type="nucleotide sequence ID" value="NZ_FUIG01000013.1"/>
</dbReference>
<dbReference type="SUPFAM" id="SSF53335">
    <property type="entry name" value="S-adenosyl-L-methionine-dependent methyltransferases"/>
    <property type="match status" value="1"/>
</dbReference>
<dbReference type="Proteomes" id="UP000245698">
    <property type="component" value="Unassembled WGS sequence"/>
</dbReference>
<gene>
    <name evidence="1" type="ORF">BQ8482_111661</name>
</gene>
<dbReference type="EMBL" id="FUIG01000013">
    <property type="protein sequence ID" value="SJM29731.1"/>
    <property type="molecule type" value="Genomic_DNA"/>
</dbReference>
<evidence type="ECO:0000313" key="2">
    <source>
        <dbReference type="Proteomes" id="UP000245698"/>
    </source>
</evidence>
<evidence type="ECO:0000313" key="1">
    <source>
        <dbReference type="EMBL" id="SJM29731.1"/>
    </source>
</evidence>
<accession>A0A2P9AF16</accession>
<sequence>MSFVGSYIRTSVLTKIDSYRNSVLDCRASVELAKLGLKFLPWTVSAMRPSAVVSLVNEILINKRRTIVEFGSGISTLYLSKAAEMVGGTVISIEDDPDWASLVSDMLKAEGLSHVAQVLVVGLRDCIYSLDGSVWYDPEMVSRAIAGSKVDLVVVDGPRAHTRDLAHARYPALPVVLPHLSPRCAIVLDDIGRSGEQHIVNKWEADSGLKFDRLAARGGYAIARREAYFVSSI</sequence>
<dbReference type="Gene3D" id="3.40.50.150">
    <property type="entry name" value="Vaccinia Virus protein VP39"/>
    <property type="match status" value="1"/>
</dbReference>
<dbReference type="InterPro" id="IPR029063">
    <property type="entry name" value="SAM-dependent_MTases_sf"/>
</dbReference>
<proteinExistence type="predicted"/>
<organism evidence="1 2">
    <name type="scientific">Mesorhizobium delmotii</name>
    <dbReference type="NCBI Taxonomy" id="1631247"/>
    <lineage>
        <taxon>Bacteria</taxon>
        <taxon>Pseudomonadati</taxon>
        <taxon>Pseudomonadota</taxon>
        <taxon>Alphaproteobacteria</taxon>
        <taxon>Hyphomicrobiales</taxon>
        <taxon>Phyllobacteriaceae</taxon>
        <taxon>Mesorhizobium</taxon>
    </lineage>
</organism>
<dbReference type="Pfam" id="PF13578">
    <property type="entry name" value="Methyltransf_24"/>
    <property type="match status" value="1"/>
</dbReference>
<keyword evidence="2" id="KW-1185">Reference proteome</keyword>
<protein>
    <submittedName>
        <fullName evidence="1">Uncharacterized protein</fullName>
    </submittedName>
</protein>
<dbReference type="AlphaFoldDB" id="A0A2P9AF16"/>